<gene>
    <name evidence="1" type="ORF">SacazDRAFT_02927</name>
</gene>
<name>H8GCK6_9PSEU</name>
<accession>H8GCK6</accession>
<keyword evidence="2" id="KW-1185">Reference proteome</keyword>
<protein>
    <recommendedName>
        <fullName evidence="3">PE domain-containing protein</fullName>
    </recommendedName>
</protein>
<evidence type="ECO:0000313" key="1">
    <source>
        <dbReference type="EMBL" id="EHY89814.1"/>
    </source>
</evidence>
<dbReference type="EMBL" id="CM001466">
    <property type="protein sequence ID" value="EHY89814.1"/>
    <property type="molecule type" value="Genomic_DNA"/>
</dbReference>
<dbReference type="AlphaFoldDB" id="H8GCK6"/>
<proteinExistence type="predicted"/>
<dbReference type="Proteomes" id="UP000004705">
    <property type="component" value="Chromosome"/>
</dbReference>
<organism evidence="1 2">
    <name type="scientific">Saccharomonospora azurea NA-128</name>
    <dbReference type="NCBI Taxonomy" id="882081"/>
    <lineage>
        <taxon>Bacteria</taxon>
        <taxon>Bacillati</taxon>
        <taxon>Actinomycetota</taxon>
        <taxon>Actinomycetes</taxon>
        <taxon>Pseudonocardiales</taxon>
        <taxon>Pseudonocardiaceae</taxon>
        <taxon>Saccharomonospora</taxon>
    </lineage>
</organism>
<dbReference type="HOGENOM" id="CLU_117639_0_0_11"/>
<sequence length="132" mass="14246">MGASLNSKDVGSMASEAKEMLKSAKSGGFRVSEDAAQPIRKVLKQFATEVEEMSRDLVLLTQVQPALGAHEYGKKVAEFQRRATTVDPTSPARVLGALHKVLLDADQALDIAVKKYRESEESAASSINSKQV</sequence>
<evidence type="ECO:0008006" key="3">
    <source>
        <dbReference type="Google" id="ProtNLM"/>
    </source>
</evidence>
<evidence type="ECO:0000313" key="2">
    <source>
        <dbReference type="Proteomes" id="UP000004705"/>
    </source>
</evidence>
<reference evidence="1 2" key="1">
    <citation type="journal article" date="2012" name="Stand. Genomic Sci.">
        <title>Genome sequence of the soil bacterium Saccharomonospora azurea type strain (NA-128(T)).</title>
        <authorList>
            <person name="Klenk H.P."/>
            <person name="Held B."/>
            <person name="Lucas S."/>
            <person name="Lapidus A."/>
            <person name="Copeland A."/>
            <person name="Hammon N."/>
            <person name="Pitluck S."/>
            <person name="Goodwin L.A."/>
            <person name="Han C."/>
            <person name="Tapia R."/>
            <person name="Brambilla E.M."/>
            <person name="Potter G."/>
            <person name="Land M."/>
            <person name="Ivanova N."/>
            <person name="Rohde M."/>
            <person name="Goker M."/>
            <person name="Detter J.C."/>
            <person name="Kyrpides N.C."/>
            <person name="Woyke T."/>
        </authorList>
    </citation>
    <scope>NUCLEOTIDE SEQUENCE [LARGE SCALE GENOMIC DNA]</scope>
    <source>
        <strain evidence="1 2">NA-128</strain>
    </source>
</reference>